<accession>J9GLP8</accession>
<protein>
    <submittedName>
        <fullName evidence="1">Uncharacterized protein</fullName>
    </submittedName>
</protein>
<reference evidence="1" key="1">
    <citation type="journal article" date="2012" name="PLoS ONE">
        <title>Gene sets for utilization of primary and secondary nutrition supplies in the distal gut of endangered iberian lynx.</title>
        <authorList>
            <person name="Alcaide M."/>
            <person name="Messina E."/>
            <person name="Richter M."/>
            <person name="Bargiela R."/>
            <person name="Peplies J."/>
            <person name="Huws S.A."/>
            <person name="Newbold C.J."/>
            <person name="Golyshin P.N."/>
            <person name="Simon M.A."/>
            <person name="Lopez G."/>
            <person name="Yakimov M.M."/>
            <person name="Ferrer M."/>
        </authorList>
    </citation>
    <scope>NUCLEOTIDE SEQUENCE</scope>
</reference>
<name>J9GLP8_9ZZZZ</name>
<proteinExistence type="predicted"/>
<dbReference type="AlphaFoldDB" id="J9GLP8"/>
<evidence type="ECO:0000313" key="1">
    <source>
        <dbReference type="EMBL" id="EJX00695.1"/>
    </source>
</evidence>
<organism evidence="1">
    <name type="scientific">gut metagenome</name>
    <dbReference type="NCBI Taxonomy" id="749906"/>
    <lineage>
        <taxon>unclassified sequences</taxon>
        <taxon>metagenomes</taxon>
        <taxon>organismal metagenomes</taxon>
    </lineage>
</organism>
<gene>
    <name evidence="1" type="ORF">EVA_11197</name>
</gene>
<dbReference type="EMBL" id="AMCI01003266">
    <property type="protein sequence ID" value="EJX00695.1"/>
    <property type="molecule type" value="Genomic_DNA"/>
</dbReference>
<sequence>MSMPTETKNIAPNRSFTGFTRCSMRSASTVSANMDPITNAPRADEKPAFVAIITIPRHNPMLTIKRVSSLRYFFALLRKDGTR</sequence>
<comment type="caution">
    <text evidence="1">The sequence shown here is derived from an EMBL/GenBank/DDBJ whole genome shotgun (WGS) entry which is preliminary data.</text>
</comment>